<evidence type="ECO:0000259" key="4">
    <source>
        <dbReference type="PROSITE" id="PS50940"/>
    </source>
</evidence>
<dbReference type="InterPro" id="IPR011042">
    <property type="entry name" value="6-blade_b-propeller_TolB-like"/>
</dbReference>
<sequence>MPHGLHGWGGGSSSLFGLYGKTRNKYAIPAFYVVLLGCFLSLLCATPAVVESDSGVGSDFPSRQQQQAVYSTLLKADNTREEPTSTEHFGSNPNSFHLQRGPEPEADGAEGDAAEDGGRAKDDNETPEVFVRARQTQFTPGGTKWVELRVEVLGSDGKINKRYSGGVAASLILADSGETAVRSQEANLENQKGLTLTSERAVSIASNAATDGVAVLHFSPPTDGMYRFSITCGGCNHKLNTEKHYFSAGTNAALKVVSQPSGASSGAILEYQPAVQLEDREGRPLQVKSTIVASVLPIDAHTTEGAPLDSWTLETDDFGYAKANGIRVTKAGQHIIQFVTTLWQDTRLEVSSASFEVVPGPASAASFSLRPPSRVLPHEPFSVVAVLVDSYGNETASPPKLQGKGNSVEVHLSAFNKAGLNVPLHGNTRQVTCTLCAQDTPSSSAEIQVASASRVHVDHMPVLVERRVAGDGDGVMPSREYWGQLRISLKAEDWSLGAPRKPVSVEVRDISLLAPLRGLTREDGAKYLRVEPTRIVFSVENATYPQVIYVLPWSPGVTVGSEGLSQPLSGIHIGAFSIELDVVSEDPSWSSTVVVFDLPSPALAPGVSLSFFPGPKDVTVYAKDSDTKEVLIGFPQQQLVREGERIAYTLRLSSCPLEDEEVEVRIHGDSSGGYSVQPEVLRFTASNWQQGQTVSLKVDQDDIAPSGDELSFEGSITGNAIRTLVLHHQVSTSEKDHAWCIRGGKDVTFSVWDDDTAGVSWKANSDYLVESEHFKLAFRLRSQPVADVSLQLSCEGTEIIGQLKSDHALDGTSPQSKLNEGGDLGKIVVQPAHWQTEYEFLLRVKSTAEGSDRMVVESSAHDAILHTSCSLKATSNDPNYNTGENPTGQQHLLLGLRGFGIPLAISRISSQSLADDHRSGQATAASIVTCVGAHYLRTANRIVECLPCPPGHECPDPAEPPKPCPPEHMSLGGFPYCVPCPEEGKDVRINANAAMPCPEGFYCAGGSASPAPCLPGYVSGTGASECFPCPAGFKCNTGRATDLEACPKGSYSLRGELACRPCPAGFACTVQRGGGAKVSGDEPTAFGLSDGRAEINFRAEDGDIGTQFTFVEQPFVELLLPCKVGYFSGDGDADCIPCGGPVACPTPFTREHCFVPFTVALPDDPTECVPCPAGGYLCKGGATAPDEGELVPAGYYRSEREDQVHPCPSGTLGLIPANRLDSCTRQPGEFIVYSEDKLFQSSATCPEGSSHPDDLIGSGVGLFSMEGYGSCISCVAGAACSGGRVPSTIGLIVEFLSASLPGRNHFSSYECNEQIYMRIYASRILGAYWLGGCKYLLNDCLRCPANKICPEGSMMTYSCPQGWYYDSSGEGQCLVCPLGYTCSSGQPVACSPGFYGAFVPQKNSRDCVACPQGYYCEGSALTIGAAKPCTAGFTCNASGLERPKVECPEGYYCPLGTAYSLGTPCPPGTWSNQKGLVSASQCKPVKAGAFSYEGETREDGSGKCAKGFYCPERSTTSMAVACPPGTYNSNEGGASLDDCLPCPAGKDCSTSGTSDPRNCPTSYYCPMGSSKIVPCPVGTYSDQEGLDSEEQCTQCPPGKFCSIASLAAPSGSCEPGFICHGGATTPTPTDGVTGEQCPPGGYCQAGATTVTPCLAGYYNPRWGAGSPSACLQCPPGAYCDGQVVSEGGVTGVCEEGQNPSARLVPKENIVETAVCFHHLESAKQGFTVKEAAPHQRPRRSQGRIKFARLDTTAPLAAQSLHRAALELIPRLSRRLVKVLAYLATLERFALQVGLPRLTASAPAATTVQGTYADQKGLEKCKECPPGYFCASTAKAPQESEKCPAGYFCPAGTASPHENPCPQGTMNANKGATSLEDCTACPAGHYCVGPAASVETGEVAGGYYSISGAMSSTPLPGCRILTAVTGVQKTACTGLETPILTFSDAAIKCLENDDCQGIVETPEKTFLLRCGNFSRVDDEKLSLFHPKHCTLGGMCKPGTYCPNGATKPEQCPKGSFCALHGLTAPSGKCAAGYICPEEVARKRQTAHHARQAIIATNKAFLRPLVPVQQAAQLLCHALTEQSNLKQEKHPVLAVALEKFAVKEAYKEKHALWDLHAQKGHRSKRHSHVPQGRIQISLAAARLARKAFTATHQRAIVLVDTARLDIIALPEPNGLSLRPFASMEKYVHLSRKPPKIARLIIFVTPLSWRNLRAPVVADSFALLGRPVLGQLGRKMPPPAMKICVGGLASKATTALAVSRQLPLHCGRFPISPTADYAESPLIAGTGFAGSGGDGLPGPETLLMLPANAIMDSTTGDIYLADYSNYAVKVVHGETGRNAIVEHDVALRSSALLSKISTQISKPLGLDIDADCSNLYIADSGNHRVVKHELAGTQATNTVIGTGTAGKSDTASNAAPTSFQLNMPSGVALHNGTVYVVDSGNKRVLEVNTNTNSVKELAGSHAGPSSGGASNPSEILFEKPVSAAVADQEGAIMLVVSDIGARALRKIDIQANTISTLVDYSTWQSPVADDANISIATTGLEEAFYGISSFYGEHIYLTVGRPRKPSAESARSGCTVAPLDLPNRRDRAVMATTALEDLSLLLNASALVVITALRIQDEEIFVIDLEEPTDLLGIRIQLGDKNPENLLGVDVKTENGCFTLCGHYAGIGGSTWSTPYATGSRRRHFPYRNKQAHRFIDNNGEELQGVKSIMLRFVPGSQTITAYASLTTKATRGGVTSASGCFKCSAGFACISEGVQVPCAEGYVCLEGSNTRTPEDNIMGYICPEGHYCPEGSFAEKQCPSGTFSSQGQGSCTPCSAGTYCLNPGSTRDGTNCPGKAGGTSCVECPAGKYCSGEGNIAPTGDCAPGYALKEVQSLVSALEDLCPIQKLMPLILAFHARGENTVGVLQKLGTALQGATEPQPCPAGSVRQATLGRFYCPTLSLVPEPCPAGHFCPLGSSEPRPCIGGTYNPHQEGSGTSSCLICLPGYLCPGEGNGELTKEDQCPKGHYCLEGSQQAIPCPPGTYADEQGLANDLGSGSYCPMEGSSEPGLACPEGYSCPLGTAVPRKCLQGTWCPAGSGEPQQCPPGALCPGTYSSEPGMTACQPCTAGYVCLEGCNSRTPTSKERDKGFRCAPGTYCPAGSSSETPCPAGTYGLQAASSSAEACYSCPGKEDLSDQDGVEPCQQTLYDECAEDAVRDSTGACLPSKEACSNQCGPAGGSFSTISGLCSCLGEKSLDEVCDETCRATRPQMILKDSMVLIDDPQTTSGDREFSLQDLTTQTGLATGSYECEDKAGCTVQMFDTTLAKMTGLVGVPQSFVDEVTERLQGYGIVPSVGKEEETEAQEMIGTAHSRRLASSLDFGYFGVSDPVQCLPLGSTVAWHIRPSPNPIYPVYLRNNLLNTNQQFDYGAFRELDTDMKGGEQRILFMFTFKEPGLYVFGLNSDQNKILILRVMEPRRLCREDALLPQLRTAETLAAIAARLPSTIETSGWLLFIAVVLGIILMAILLFVAAWTVKHQRLEKLEPDPKSKYNQRPPEERSTSTEIKEVEDLILQNQAQVPIDPKSKYNQRPPEERSTSTEIKEVEDLILQNQAQVPMEEDPGVLRARRALAKKLETQDPRLFIAVLNLAKQIQQETEQQNAASSAVYQQIWGKEHDEEREEILSTLLSLLRLRRRDLVNKLAREEKEHQEMEELLEEFRKARADADDDMPSIIEIYKARMKTLLEEAQGETNLALKSMLSADIEEHLMTGSALLELREARANLSRSEDEAEERKALEIYRVLAEAAWKLTVYTAVIEQEIASSTQAVNKAAFEGKQAVEIAKMDSSEAANALKASVMASLKEGRSRIQEAADAAEKAISSAEEQALSQLDSWTENYQAELRDMYDAIIDAQNQTVNSAFATESRLLKASMQTTKNKILEQIRNRYDSIHSLRCSNVYEELQVTLNASISERGLKTRQKSIDDAVNEVSNEVNRLRDAELESATATLNRIIASRTESVYKRQSAFKSRKLLMLQKRQELAVQQVPVQAQSAVALMRRGLHILTEQMKAATAYQATLFQNVAKFGVDMAALIKENTEDLSAPATLLDNLKTQQGEALAKYRDQLLACLRNQRQEATEELWDLELQERKRIAELLEDETGQLEVASNKLDEATAKEEAVRDEYENTVVKLRQQNQKGLKELYSIQALSGFKLKLFSKVDNAFLSRANEARSKGINDPDTDDKLQQDWRLARAELEPLICREKETYCRYTDLAFQTQGENAMRALQNSRQNRLSQAALTKSMEQAEEEGDDDMLNKRRALGTDEVQRIVWRICALLSSGGVPSADASKPHLVVPENKRDETIEELRQQLRRRRKRHLDYCMAQRNILEGRSKSALAVLQSETIQELSDTSEAIEGFSRGAATVDAADSSATILEVIKEAQKKLDEDLEEIQKEQEEAEKRDRVEREQEIAERKKAFELEKQKLNAEHEAKLAEVPEDKREDLIREHELAIKQMESAMAAELQEQEERTQQRLLERKQRLQQKRREAEQQKQKAVEQAKAELETKIAAEAKAKEEAAENDELQRLVNEGSNTTAVTELLARKHDRESSALLQELSMKKAEEISILTENFWKDKGGRICEGRPDDVQELYKAELQEYLFVQTQAPQMTEEEQYAKLQQEAEAAAAEEVGAIEKRMMEEQEKLLKEMEEKRNAYDKMLDKLKHRKQIEEKRRALRQEQEQRMREEGHGSGLKHLMSQFEEHRKLLEEALAAEADRQHKQARERVLLRNVDRSERLYQKRLVEKQRFLVNQNEIKRRELSLNNARAGVRNQRNLVETLNQQELKKRMELAHRLEEERHWAPIWREILEEEQNAGTFDSWDLDLGPHMARNP</sequence>
<evidence type="ECO:0000256" key="2">
    <source>
        <dbReference type="SAM" id="MobiDB-lite"/>
    </source>
</evidence>
<dbReference type="InterPro" id="IPR009030">
    <property type="entry name" value="Growth_fac_rcpt_cys_sf"/>
</dbReference>
<dbReference type="SUPFAM" id="SSF57184">
    <property type="entry name" value="Growth factor receptor domain"/>
    <property type="match status" value="4"/>
</dbReference>
<dbReference type="GO" id="GO:0005576">
    <property type="term" value="C:extracellular region"/>
    <property type="evidence" value="ECO:0007669"/>
    <property type="project" value="InterPro"/>
</dbReference>
<reference evidence="5" key="2">
    <citation type="submission" date="2013-10" db="EMBL/GenBank/DDBJ databases">
        <authorList>
            <person name="Aslett M."/>
        </authorList>
    </citation>
    <scope>NUCLEOTIDE SEQUENCE [LARGE SCALE GENOMIC DNA]</scope>
    <source>
        <strain evidence="5">Houghton</strain>
    </source>
</reference>
<dbReference type="SMART" id="SM01411">
    <property type="entry name" value="Ephrin_rec_like"/>
    <property type="match status" value="19"/>
</dbReference>
<feature type="region of interest" description="Disordered" evidence="2">
    <location>
        <begin position="77"/>
        <end position="128"/>
    </location>
</feature>
<feature type="transmembrane region" description="Helical" evidence="3">
    <location>
        <begin position="30"/>
        <end position="50"/>
    </location>
</feature>
<dbReference type="PANTHER" id="PTHR47236:SF4">
    <property type="entry name" value="GENE 9195-RELATED"/>
    <property type="match status" value="1"/>
</dbReference>
<gene>
    <name evidence="5" type="ORF">EPH_0040460</name>
</gene>
<keyword evidence="3" id="KW-1133">Transmembrane helix</keyword>
<dbReference type="Proteomes" id="UP000018201">
    <property type="component" value="Unassembled WGS sequence"/>
</dbReference>
<keyword evidence="1" id="KW-0175">Coiled coil</keyword>
<keyword evidence="3" id="KW-0472">Membrane</keyword>
<feature type="transmembrane region" description="Helical" evidence="3">
    <location>
        <begin position="3488"/>
        <end position="3512"/>
    </location>
</feature>
<feature type="coiled-coil region" evidence="1">
    <location>
        <begin position="4406"/>
        <end position="4560"/>
    </location>
</feature>
<feature type="coiled-coil region" evidence="1">
    <location>
        <begin position="3834"/>
        <end position="3890"/>
    </location>
</feature>
<reference evidence="5" key="1">
    <citation type="submission" date="2013-10" db="EMBL/GenBank/DDBJ databases">
        <title>Genomic analysis of the causative agents of coccidiosis in chickens.</title>
        <authorList>
            <person name="Reid A.J."/>
            <person name="Blake D."/>
            <person name="Billington K."/>
            <person name="Browne H."/>
            <person name="Dunn M."/>
            <person name="Hung S."/>
            <person name="Kawahara F."/>
            <person name="Miranda-Saavedra D."/>
            <person name="Mourier T."/>
            <person name="Nagra H."/>
            <person name="Otto T.D."/>
            <person name="Rawlings N."/>
            <person name="Sanchez A."/>
            <person name="Sanders M."/>
            <person name="Subramaniam C."/>
            <person name="Tay Y."/>
            <person name="Dear P."/>
            <person name="Doerig C."/>
            <person name="Gruber A."/>
            <person name="Parkinson J."/>
            <person name="Shirley M."/>
            <person name="Wan K.L."/>
            <person name="Berriman M."/>
            <person name="Tomley F."/>
            <person name="Pain A."/>
        </authorList>
    </citation>
    <scope>NUCLEOTIDE SEQUENCE [LARGE SCALE GENOMIC DNA]</scope>
    <source>
        <strain evidence="5">Houghton</strain>
    </source>
</reference>
<feature type="compositionally biased region" description="Acidic residues" evidence="2">
    <location>
        <begin position="104"/>
        <end position="115"/>
    </location>
</feature>
<feature type="domain" description="Chitin-binding type-2" evidence="4">
    <location>
        <begin position="2983"/>
        <end position="3051"/>
    </location>
</feature>
<proteinExistence type="predicted"/>
<dbReference type="CDD" id="cd06503">
    <property type="entry name" value="ATP-synt_Fo_b"/>
    <property type="match status" value="1"/>
</dbReference>
<organism evidence="5 6">
    <name type="scientific">Eimeria praecox</name>
    <dbReference type="NCBI Taxonomy" id="51316"/>
    <lineage>
        <taxon>Eukaryota</taxon>
        <taxon>Sar</taxon>
        <taxon>Alveolata</taxon>
        <taxon>Apicomplexa</taxon>
        <taxon>Conoidasida</taxon>
        <taxon>Coccidia</taxon>
        <taxon>Eucoccidiorida</taxon>
        <taxon>Eimeriorina</taxon>
        <taxon>Eimeriidae</taxon>
        <taxon>Eimeria</taxon>
    </lineage>
</organism>
<dbReference type="PANTHER" id="PTHR47236">
    <property type="entry name" value="GENE, 32742-RELATED-RELATED"/>
    <property type="match status" value="1"/>
</dbReference>
<dbReference type="Gene3D" id="2.10.50.10">
    <property type="entry name" value="Tumor Necrosis Factor Receptor, subunit A, domain 2"/>
    <property type="match status" value="1"/>
</dbReference>
<keyword evidence="6" id="KW-1185">Reference proteome</keyword>
<name>U6GVF5_9EIME</name>
<dbReference type="SUPFAM" id="SSF101898">
    <property type="entry name" value="NHL repeat"/>
    <property type="match status" value="1"/>
</dbReference>
<dbReference type="InterPro" id="IPR002557">
    <property type="entry name" value="Chitin-bd_dom"/>
</dbReference>
<dbReference type="VEuPathDB" id="ToxoDB:EPH_0040460"/>
<dbReference type="Gene3D" id="2.120.10.30">
    <property type="entry name" value="TolB, C-terminal domain"/>
    <property type="match status" value="1"/>
</dbReference>
<dbReference type="GO" id="GO:0008061">
    <property type="term" value="F:chitin binding"/>
    <property type="evidence" value="ECO:0007669"/>
    <property type="project" value="InterPro"/>
</dbReference>
<dbReference type="EMBL" id="HG692346">
    <property type="protein sequence ID" value="CDI82519.1"/>
    <property type="molecule type" value="Genomic_DNA"/>
</dbReference>
<evidence type="ECO:0000256" key="1">
    <source>
        <dbReference type="SAM" id="Coils"/>
    </source>
</evidence>
<feature type="coiled-coil region" evidence="1">
    <location>
        <begin position="4637"/>
        <end position="4741"/>
    </location>
</feature>
<feature type="compositionally biased region" description="Polar residues" evidence="2">
    <location>
        <begin position="86"/>
        <end position="97"/>
    </location>
</feature>
<evidence type="ECO:0000313" key="5">
    <source>
        <dbReference type="EMBL" id="CDI82519.1"/>
    </source>
</evidence>
<keyword evidence="3" id="KW-0812">Transmembrane</keyword>
<protein>
    <recommendedName>
        <fullName evidence="4">Chitin-binding type-2 domain-containing protein</fullName>
    </recommendedName>
</protein>
<feature type="coiled-coil region" evidence="1">
    <location>
        <begin position="3664"/>
        <end position="3705"/>
    </location>
</feature>
<evidence type="ECO:0000256" key="3">
    <source>
        <dbReference type="SAM" id="Phobius"/>
    </source>
</evidence>
<accession>U6GVF5</accession>
<feature type="coiled-coil region" evidence="1">
    <location>
        <begin position="4100"/>
        <end position="4174"/>
    </location>
</feature>
<dbReference type="PROSITE" id="PS50940">
    <property type="entry name" value="CHIT_BIND_II"/>
    <property type="match status" value="1"/>
</dbReference>
<dbReference type="OrthoDB" id="439917at2759"/>
<evidence type="ECO:0000313" key="6">
    <source>
        <dbReference type="Proteomes" id="UP000018201"/>
    </source>
</evidence>